<sequence>MPSVRLVLTFILIFTFFSLISNLLTLNPVLAGSGLVSSIGGATFIQGAKQFWVSSPRPAFSGVTDPGGNIDITIGAEKNGVVADSSGNWSFTPAADLSGDNQVTVATATSSVTFTLTIGALPENIASASGSTLAPAGSLTPTLAILGFGVLLTTFGLWGLSRSFAKSQ</sequence>
<organism evidence="2 3">
    <name type="scientific">Candidatus Curtissbacteria bacterium GW2011_GWA2_41_24</name>
    <dbReference type="NCBI Taxonomy" id="1618411"/>
    <lineage>
        <taxon>Bacteria</taxon>
        <taxon>Candidatus Curtissiibacteriota</taxon>
    </lineage>
</organism>
<accession>A0A0G0VVX5</accession>
<evidence type="ECO:0008006" key="4">
    <source>
        <dbReference type="Google" id="ProtNLM"/>
    </source>
</evidence>
<dbReference type="EMBL" id="LCBC01000014">
    <property type="protein sequence ID" value="KKS03807.1"/>
    <property type="molecule type" value="Genomic_DNA"/>
</dbReference>
<evidence type="ECO:0000256" key="1">
    <source>
        <dbReference type="SAM" id="Phobius"/>
    </source>
</evidence>
<dbReference type="AlphaFoldDB" id="A0A0G0VVX5"/>
<comment type="caution">
    <text evidence="2">The sequence shown here is derived from an EMBL/GenBank/DDBJ whole genome shotgun (WGS) entry which is preliminary data.</text>
</comment>
<evidence type="ECO:0000313" key="3">
    <source>
        <dbReference type="Proteomes" id="UP000034493"/>
    </source>
</evidence>
<evidence type="ECO:0000313" key="2">
    <source>
        <dbReference type="EMBL" id="KKS03807.1"/>
    </source>
</evidence>
<reference evidence="2 3" key="1">
    <citation type="journal article" date="2015" name="Nature">
        <title>rRNA introns, odd ribosomes, and small enigmatic genomes across a large radiation of phyla.</title>
        <authorList>
            <person name="Brown C.T."/>
            <person name="Hug L.A."/>
            <person name="Thomas B.C."/>
            <person name="Sharon I."/>
            <person name="Castelle C.J."/>
            <person name="Singh A."/>
            <person name="Wilkins M.J."/>
            <person name="Williams K.H."/>
            <person name="Banfield J.F."/>
        </authorList>
    </citation>
    <scope>NUCLEOTIDE SEQUENCE [LARGE SCALE GENOMIC DNA]</scope>
</reference>
<gene>
    <name evidence="2" type="ORF">UU56_C0014G0006</name>
</gene>
<proteinExistence type="predicted"/>
<dbReference type="Gene3D" id="2.60.40.10">
    <property type="entry name" value="Immunoglobulins"/>
    <property type="match status" value="1"/>
</dbReference>
<dbReference type="PATRIC" id="fig|1618411.3.peg.832"/>
<keyword evidence="1" id="KW-1133">Transmembrane helix</keyword>
<keyword evidence="1" id="KW-0812">Transmembrane</keyword>
<name>A0A0G0VVX5_9BACT</name>
<protein>
    <recommendedName>
        <fullName evidence="4">Bacterial Ig-like domain-containing protein</fullName>
    </recommendedName>
</protein>
<keyword evidence="1" id="KW-0472">Membrane</keyword>
<feature type="transmembrane region" description="Helical" evidence="1">
    <location>
        <begin position="139"/>
        <end position="160"/>
    </location>
</feature>
<dbReference type="InterPro" id="IPR013783">
    <property type="entry name" value="Ig-like_fold"/>
</dbReference>
<dbReference type="Proteomes" id="UP000034493">
    <property type="component" value="Unassembled WGS sequence"/>
</dbReference>